<keyword evidence="1" id="KW-0472">Membrane</keyword>
<evidence type="ECO:0000313" key="3">
    <source>
        <dbReference type="Proteomes" id="UP000789405"/>
    </source>
</evidence>
<name>A0A9N8ZZT3_9GLOM</name>
<organism evidence="2 3">
    <name type="scientific">Dentiscutata erythropus</name>
    <dbReference type="NCBI Taxonomy" id="1348616"/>
    <lineage>
        <taxon>Eukaryota</taxon>
        <taxon>Fungi</taxon>
        <taxon>Fungi incertae sedis</taxon>
        <taxon>Mucoromycota</taxon>
        <taxon>Glomeromycotina</taxon>
        <taxon>Glomeromycetes</taxon>
        <taxon>Diversisporales</taxon>
        <taxon>Gigasporaceae</taxon>
        <taxon>Dentiscutata</taxon>
    </lineage>
</organism>
<protein>
    <submittedName>
        <fullName evidence="2">4693_t:CDS:1</fullName>
    </submittedName>
</protein>
<comment type="caution">
    <text evidence="2">The sequence shown here is derived from an EMBL/GenBank/DDBJ whole genome shotgun (WGS) entry which is preliminary data.</text>
</comment>
<dbReference type="EMBL" id="CAJVPY010001212">
    <property type="protein sequence ID" value="CAG8512151.1"/>
    <property type="molecule type" value="Genomic_DNA"/>
</dbReference>
<keyword evidence="1" id="KW-1133">Transmembrane helix</keyword>
<keyword evidence="3" id="KW-1185">Reference proteome</keyword>
<proteinExistence type="predicted"/>
<dbReference type="AlphaFoldDB" id="A0A9N8ZZT3"/>
<evidence type="ECO:0000313" key="2">
    <source>
        <dbReference type="EMBL" id="CAG8512151.1"/>
    </source>
</evidence>
<evidence type="ECO:0000256" key="1">
    <source>
        <dbReference type="SAM" id="Phobius"/>
    </source>
</evidence>
<feature type="transmembrane region" description="Helical" evidence="1">
    <location>
        <begin position="28"/>
        <end position="47"/>
    </location>
</feature>
<sequence length="75" mass="7858">MFSIVLLISTNGIAGVVSIGSGLVLTSILFSTILCFLSDSVSILVVLRSSVGYIIRSSIRKVGNSSKMFSSSSKI</sequence>
<dbReference type="Proteomes" id="UP000789405">
    <property type="component" value="Unassembled WGS sequence"/>
</dbReference>
<keyword evidence="1" id="KW-0812">Transmembrane</keyword>
<gene>
    <name evidence="2" type="ORF">DERYTH_LOCUS3440</name>
</gene>
<reference evidence="2" key="1">
    <citation type="submission" date="2021-06" db="EMBL/GenBank/DDBJ databases">
        <authorList>
            <person name="Kallberg Y."/>
            <person name="Tangrot J."/>
            <person name="Rosling A."/>
        </authorList>
    </citation>
    <scope>NUCLEOTIDE SEQUENCE</scope>
    <source>
        <strain evidence="2">MA453B</strain>
    </source>
</reference>
<accession>A0A9N8ZZT3</accession>